<accession>A0ABX0E1G6</accession>
<keyword evidence="3" id="KW-0378">Hydrolase</keyword>
<evidence type="ECO:0000259" key="2">
    <source>
        <dbReference type="Pfam" id="PF01321"/>
    </source>
</evidence>
<protein>
    <submittedName>
        <fullName evidence="3">Aminopeptidase P family protein</fullName>
    </submittedName>
</protein>
<dbReference type="InterPro" id="IPR036005">
    <property type="entry name" value="Creatinase/aminopeptidase-like"/>
</dbReference>
<dbReference type="CDD" id="cd01066">
    <property type="entry name" value="APP_MetAP"/>
    <property type="match status" value="1"/>
</dbReference>
<dbReference type="SUPFAM" id="SSF53092">
    <property type="entry name" value="Creatinase/prolidase N-terminal domain"/>
    <property type="match status" value="1"/>
</dbReference>
<reference evidence="3 4" key="1">
    <citation type="submission" date="2020-02" db="EMBL/GenBank/DDBJ databases">
        <title>Whole-genome analyses of novel actinobacteria.</title>
        <authorList>
            <person name="Sahin N."/>
            <person name="Tokatli A."/>
        </authorList>
    </citation>
    <scope>NUCLEOTIDE SEQUENCE [LARGE SCALE GENOMIC DNA]</scope>
    <source>
        <strain evidence="3 4">YC419</strain>
    </source>
</reference>
<dbReference type="GO" id="GO:0004177">
    <property type="term" value="F:aminopeptidase activity"/>
    <property type="evidence" value="ECO:0007669"/>
    <property type="project" value="UniProtKB-KW"/>
</dbReference>
<dbReference type="Pfam" id="PF00557">
    <property type="entry name" value="Peptidase_M24"/>
    <property type="match status" value="1"/>
</dbReference>
<dbReference type="InterPro" id="IPR000994">
    <property type="entry name" value="Pept_M24"/>
</dbReference>
<keyword evidence="4" id="KW-1185">Reference proteome</keyword>
<dbReference type="InterPro" id="IPR050659">
    <property type="entry name" value="Peptidase_M24B"/>
</dbReference>
<dbReference type="Gene3D" id="3.90.230.10">
    <property type="entry name" value="Creatinase/methionine aminopeptidase superfamily"/>
    <property type="match status" value="1"/>
</dbReference>
<dbReference type="EMBL" id="JAAKZX010000082">
    <property type="protein sequence ID" value="NGO45136.1"/>
    <property type="molecule type" value="Genomic_DNA"/>
</dbReference>
<dbReference type="Pfam" id="PF01321">
    <property type="entry name" value="Creatinase_N"/>
    <property type="match status" value="1"/>
</dbReference>
<dbReference type="PANTHER" id="PTHR46112">
    <property type="entry name" value="AMINOPEPTIDASE"/>
    <property type="match status" value="1"/>
</dbReference>
<dbReference type="Gene3D" id="3.40.350.10">
    <property type="entry name" value="Creatinase/prolidase N-terminal domain"/>
    <property type="match status" value="1"/>
</dbReference>
<name>A0ABX0E1G6_9ACTN</name>
<proteinExistence type="predicted"/>
<organism evidence="3 4">
    <name type="scientific">Streptomyces ureilyticus</name>
    <dbReference type="NCBI Taxonomy" id="1775131"/>
    <lineage>
        <taxon>Bacteria</taxon>
        <taxon>Bacillati</taxon>
        <taxon>Actinomycetota</taxon>
        <taxon>Actinomycetes</taxon>
        <taxon>Kitasatosporales</taxon>
        <taxon>Streptomycetaceae</taxon>
        <taxon>Streptomyces</taxon>
    </lineage>
</organism>
<dbReference type="Proteomes" id="UP001518140">
    <property type="component" value="Unassembled WGS sequence"/>
</dbReference>
<evidence type="ECO:0000313" key="3">
    <source>
        <dbReference type="EMBL" id="NGO45136.1"/>
    </source>
</evidence>
<keyword evidence="3" id="KW-0031">Aminopeptidase</keyword>
<comment type="caution">
    <text evidence="3">The sequence shown here is derived from an EMBL/GenBank/DDBJ whole genome shotgun (WGS) entry which is preliminary data.</text>
</comment>
<keyword evidence="3" id="KW-0645">Protease</keyword>
<evidence type="ECO:0000259" key="1">
    <source>
        <dbReference type="Pfam" id="PF00557"/>
    </source>
</evidence>
<dbReference type="SUPFAM" id="SSF55920">
    <property type="entry name" value="Creatinase/aminopeptidase"/>
    <property type="match status" value="1"/>
</dbReference>
<evidence type="ECO:0000313" key="4">
    <source>
        <dbReference type="Proteomes" id="UP001518140"/>
    </source>
</evidence>
<sequence length="404" mass="43865">MKVHIPADAAAEFQRRHDAVIRAIRDAGRAQIVLTSTEAIFYLTGATVEPLERPFFLVVDATTGARVLLVPDLERTHVAKAWGTGAQEIRSYREFPAPDGDGWLDALEPLLAAGFAYEPSCPAYIADALQARGGSRADLLRSVRLAKSDYEVRQIAVAADYARRGVVKLLAGTYPGSTVIEGYTTSNTITRAIVGEQDRFDPLATKVTVAAWPAPISAEPHSVPPLDMTLDAGPHVVMALTRVNGYAAECERTFFTHAPTSTEADLFAAMLSARALAYSMIRPGVRGCEIDEAVHQHLRERGISDHQRLHRTGHGFGLSAHEPPWLALGSDDVLAANLLISIEPGIYLEGVGGYRHSDTVLVTETGYRSLTPTPDDLRSLTRSKSTAIQRTKGRLIRRVAGVRN</sequence>
<dbReference type="InterPro" id="IPR000587">
    <property type="entry name" value="Creatinase_N"/>
</dbReference>
<gene>
    <name evidence="3" type="ORF">G6048_24280</name>
</gene>
<dbReference type="InterPro" id="IPR029149">
    <property type="entry name" value="Creatin/AminoP/Spt16_N"/>
</dbReference>
<feature type="domain" description="Creatinase N-terminal" evidence="2">
    <location>
        <begin position="16"/>
        <end position="133"/>
    </location>
</feature>
<dbReference type="PANTHER" id="PTHR46112:SF2">
    <property type="entry name" value="XAA-PRO AMINOPEPTIDASE P-RELATED"/>
    <property type="match status" value="1"/>
</dbReference>
<feature type="domain" description="Peptidase M24" evidence="1">
    <location>
        <begin position="217"/>
        <end position="364"/>
    </location>
</feature>